<dbReference type="InterPro" id="IPR000182">
    <property type="entry name" value="GNAT_dom"/>
</dbReference>
<accession>A0ABU6J4Z4</accession>
<gene>
    <name evidence="4" type="primary">arsN2</name>
    <name evidence="4" type="ORF">RY831_04570</name>
</gene>
<dbReference type="EMBL" id="JAWIIV010000002">
    <property type="protein sequence ID" value="MEC4718407.1"/>
    <property type="molecule type" value="Genomic_DNA"/>
</dbReference>
<comment type="caution">
    <text evidence="4">The sequence shown here is derived from an EMBL/GenBank/DDBJ whole genome shotgun (WGS) entry which is preliminary data.</text>
</comment>
<organism evidence="4 5">
    <name type="scientific">Noviherbaspirillum album</name>
    <dbReference type="NCBI Taxonomy" id="3080276"/>
    <lineage>
        <taxon>Bacteria</taxon>
        <taxon>Pseudomonadati</taxon>
        <taxon>Pseudomonadota</taxon>
        <taxon>Betaproteobacteria</taxon>
        <taxon>Burkholderiales</taxon>
        <taxon>Oxalobacteraceae</taxon>
        <taxon>Noviherbaspirillum</taxon>
    </lineage>
</organism>
<dbReference type="Gene3D" id="3.40.630.30">
    <property type="match status" value="1"/>
</dbReference>
<dbReference type="SUPFAM" id="SSF55729">
    <property type="entry name" value="Acyl-CoA N-acyltransferases (Nat)"/>
    <property type="match status" value="1"/>
</dbReference>
<dbReference type="CDD" id="cd04301">
    <property type="entry name" value="NAT_SF"/>
    <property type="match status" value="1"/>
</dbReference>
<dbReference type="Proteomes" id="UP001352263">
    <property type="component" value="Unassembled WGS sequence"/>
</dbReference>
<dbReference type="PANTHER" id="PTHR43877">
    <property type="entry name" value="AMINOALKYLPHOSPHONATE N-ACETYLTRANSFERASE-RELATED-RELATED"/>
    <property type="match status" value="1"/>
</dbReference>
<reference evidence="4 5" key="1">
    <citation type="submission" date="2023-10" db="EMBL/GenBank/DDBJ databases">
        <title>Noviherbaspirillum sp. CPCC 100848 genome assembly.</title>
        <authorList>
            <person name="Li X.Y."/>
            <person name="Fang X.M."/>
        </authorList>
    </citation>
    <scope>NUCLEOTIDE SEQUENCE [LARGE SCALE GENOMIC DNA]</scope>
    <source>
        <strain evidence="4 5">CPCC 100848</strain>
    </source>
</reference>
<proteinExistence type="predicted"/>
<feature type="domain" description="N-acetyltransferase" evidence="3">
    <location>
        <begin position="2"/>
        <end position="128"/>
    </location>
</feature>
<protein>
    <submittedName>
        <fullName evidence="4">Arsenic resistance N-acetyltransferase ArsN2</fullName>
    </submittedName>
</protein>
<evidence type="ECO:0000256" key="2">
    <source>
        <dbReference type="ARBA" id="ARBA00023315"/>
    </source>
</evidence>
<keyword evidence="1" id="KW-0808">Transferase</keyword>
<name>A0ABU6J4Z4_9BURK</name>
<keyword evidence="2" id="KW-0012">Acyltransferase</keyword>
<dbReference type="InterPro" id="IPR016181">
    <property type="entry name" value="Acyl_CoA_acyltransferase"/>
</dbReference>
<evidence type="ECO:0000313" key="4">
    <source>
        <dbReference type="EMBL" id="MEC4718407.1"/>
    </source>
</evidence>
<dbReference type="RefSeq" id="WP_326505130.1">
    <property type="nucleotide sequence ID" value="NZ_JAWIIV010000002.1"/>
</dbReference>
<dbReference type="InterPro" id="IPR050832">
    <property type="entry name" value="Bact_Acetyltransf"/>
</dbReference>
<evidence type="ECO:0000313" key="5">
    <source>
        <dbReference type="Proteomes" id="UP001352263"/>
    </source>
</evidence>
<keyword evidence="5" id="KW-1185">Reference proteome</keyword>
<sequence length="148" mass="15914">MTSLRVATARDLPALRDLLGSAHLPYQDLTVAHLADFLIAADEYSIHGVVGLERYGDNALLRSLAVRPGNQFAGLGTQLAAAAEEHARGAGVATLYLLTTTAAGFFERRGYDVIARSEAPATLQKTTEFSSLCPSQAICLRRNLHHQP</sequence>
<dbReference type="NCBIfam" id="NF040501">
    <property type="entry name" value="resist_ArsN2"/>
    <property type="match status" value="1"/>
</dbReference>
<dbReference type="Pfam" id="PF13508">
    <property type="entry name" value="Acetyltransf_7"/>
    <property type="match status" value="1"/>
</dbReference>
<evidence type="ECO:0000256" key="1">
    <source>
        <dbReference type="ARBA" id="ARBA00022679"/>
    </source>
</evidence>
<dbReference type="PROSITE" id="PS51186">
    <property type="entry name" value="GNAT"/>
    <property type="match status" value="1"/>
</dbReference>
<evidence type="ECO:0000259" key="3">
    <source>
        <dbReference type="PROSITE" id="PS51186"/>
    </source>
</evidence>